<dbReference type="AlphaFoldDB" id="A0A068ELI5"/>
<dbReference type="Pfam" id="PF09123">
    <property type="entry name" value="DUF1931"/>
    <property type="match status" value="1"/>
</dbReference>
<dbReference type="CDD" id="cd22923">
    <property type="entry name" value="HFD_Aq328-like_rpt2"/>
    <property type="match status" value="1"/>
</dbReference>
<dbReference type="SUPFAM" id="SSF47113">
    <property type="entry name" value="Histone-fold"/>
    <property type="match status" value="1"/>
</dbReference>
<dbReference type="InterPro" id="IPR009072">
    <property type="entry name" value="Histone-fold"/>
</dbReference>
<sequence length="178" mass="20553">MRSRIRRARVALTRRAGLRPAPDDWRLVTMTVMSVPRFERFFRVAAGLDVDKNDLKRYSDFVDAKVYDLLLIAEAVAKANNRDVIVPWDLPITKGLQESIHRFRDLDHEIELKPILDQLVRHPPLDRAPDDATEARLPEIVGGLSLALAKAFKIIYPDLKNPQTKHWETVWPLFNLLL</sequence>
<dbReference type="Gene3D" id="1.10.20.10">
    <property type="entry name" value="Histone, subunit A"/>
    <property type="match status" value="1"/>
</dbReference>
<name>A0A068ELI5_9ACTN</name>
<accession>A0A068ELI5</accession>
<reference evidence="1" key="1">
    <citation type="submission" date="2014-03" db="EMBL/GenBank/DDBJ databases">
        <title>Activation of a cryptic gene cluster uncovers an unexpected logic of ansamycin biosynthesis in Streptomyces sp. LZ35.</title>
        <authorList>
            <person name="Li S."/>
            <person name="Wang H."/>
            <person name="Shen Y."/>
        </authorList>
    </citation>
    <scope>NUCLEOTIDE SEQUENCE</scope>
    <source>
        <strain evidence="1">LZ35</strain>
    </source>
</reference>
<organism evidence="1">
    <name type="scientific">Streptomyces sp. LZ35</name>
    <dbReference type="NCBI Taxonomy" id="1245024"/>
    <lineage>
        <taxon>Bacteria</taxon>
        <taxon>Bacillati</taxon>
        <taxon>Actinomycetota</taxon>
        <taxon>Actinomycetes</taxon>
        <taxon>Kitasatosporales</taxon>
        <taxon>Streptomycetaceae</taxon>
        <taxon>Streptomyces</taxon>
    </lineage>
</organism>
<proteinExistence type="predicted"/>
<dbReference type="EMBL" id="KJ590158">
    <property type="protein sequence ID" value="AID50074.1"/>
    <property type="molecule type" value="Genomic_DNA"/>
</dbReference>
<dbReference type="InterPro" id="IPR015207">
    <property type="entry name" value="DUF1931"/>
</dbReference>
<evidence type="ECO:0000313" key="1">
    <source>
        <dbReference type="EMBL" id="AID50074.1"/>
    </source>
</evidence>
<dbReference type="GO" id="GO:0046982">
    <property type="term" value="F:protein heterodimerization activity"/>
    <property type="evidence" value="ECO:0007669"/>
    <property type="project" value="InterPro"/>
</dbReference>
<dbReference type="CDD" id="cd22922">
    <property type="entry name" value="HFD_Aq328-like_rpt1"/>
    <property type="match status" value="1"/>
</dbReference>
<gene>
    <name evidence="1" type="primary">namL3</name>
</gene>
<protein>
    <submittedName>
        <fullName evidence="1">NamL3</fullName>
    </submittedName>
</protein>